<organism evidence="2 3">
    <name type="scientific">Urechidicola croceus</name>
    <dbReference type="NCBI Taxonomy" id="1850246"/>
    <lineage>
        <taxon>Bacteria</taxon>
        <taxon>Pseudomonadati</taxon>
        <taxon>Bacteroidota</taxon>
        <taxon>Flavobacteriia</taxon>
        <taxon>Flavobacteriales</taxon>
        <taxon>Flavobacteriaceae</taxon>
        <taxon>Urechidicola</taxon>
    </lineage>
</organism>
<gene>
    <name evidence="2" type="ORF">LPB138_13585</name>
</gene>
<keyword evidence="1" id="KW-0732">Signal</keyword>
<dbReference type="STRING" id="1850246.LPB138_13585"/>
<dbReference type="AlphaFoldDB" id="A0A1D8PAN5"/>
<dbReference type="Proteomes" id="UP000176050">
    <property type="component" value="Chromosome"/>
</dbReference>
<dbReference type="RefSeq" id="WP_070237808.1">
    <property type="nucleotide sequence ID" value="NZ_CP017478.1"/>
</dbReference>
<evidence type="ECO:0000256" key="1">
    <source>
        <dbReference type="SAM" id="SignalP"/>
    </source>
</evidence>
<dbReference type="OrthoDB" id="9765926at2"/>
<evidence type="ECO:0000313" key="2">
    <source>
        <dbReference type="EMBL" id="AOW21648.1"/>
    </source>
</evidence>
<protein>
    <recommendedName>
        <fullName evidence="4">Ig-like domain-containing protein</fullName>
    </recommendedName>
</protein>
<evidence type="ECO:0008006" key="4">
    <source>
        <dbReference type="Google" id="ProtNLM"/>
    </source>
</evidence>
<proteinExistence type="predicted"/>
<sequence>MIKKIHIIFTFLVFSIVCHSQGPNDCISATSICGDVDFVYTPTSPGANDFLTNPNPTCLPNSPVESQSVWLELEIDTGGTLEFLLAPNNGTDDYDWAVYDLSISSCSNLLTPIRCSSTMFLAGTGGATGLGNGATDFNEGPGTGDAFLAPIDANDGDTYLLFINNWSGTTSGFDLVFNGSATFNPPPEDSIPTGLSVDLEECDLDGTLDNSTAFDLTVNTPIILGSQSGLSVTYYETEELALIGEGEITNATAYPNISDPQTVYARLTNNTTECFSLIDFEISIGESLPVTVPNIDQCDDDNDGVFDFDLTEQDDIITGGQTDLIVSYFNSETAALNGGSPITGIYTNSSNPETLWARVDNTAGGCFGIDSFQIFVSNTPIAAVPDNMSLCDDDNNGTMPFILTDQDDLINSDITSIISYHDSPEDADTGADPLAIPYETASATIYARVENTFNTDCYSVVQFGVEVYQSPMPLDESDILPLELCDNDSVGDDTDGFIEFDLTQNETQILNGQSDTDFSLTYFIDSDYLNQIPISLVENYPNESNPQTIFVRMTNNLDDSCFADTSFEIEVFELPILSSGPYVLEQCDDDFDGFNTFNLTEINGDIIETITTEVFTYYESETEAEIGTPSITNFTEYINEIVNIDTTLWVRIENESECFRIVQVELVVKPSEIPDSIDETFYACDDGDTLSESTDGIATFNFESMTQQIRDLFPLDVVVFYYENELDAISEQNEILDPSNHRNTNSPGTQEIWVRADSELGNDCLGYGQHLTLIVEPLPEFDVIDVPVYLCLNEGSLELETFNASNTYSYEWMDESGTVVGTDENLIVTSGGVYSVTATFNGVNSGDTCVSLPKFVEVIESSPAVVTFENLTVTDNSENNTIAIDIVNLGVGDYEFSLGDTPYQDEPFFENIAPGIHILTINDKNGCGETSIEVSVLGFPKFFTPNNDGQNDTWQVKGVTSSFFSSSLIHIYDRFGKVIAIIDHNDEGWNGYYNGNQLPSTDYWFTADLVDLEGNIRSTKGHFSLIRR</sequence>
<dbReference type="Pfam" id="PF13585">
    <property type="entry name" value="CHU_C"/>
    <property type="match status" value="1"/>
</dbReference>
<evidence type="ECO:0000313" key="3">
    <source>
        <dbReference type="Proteomes" id="UP000176050"/>
    </source>
</evidence>
<name>A0A1D8PAN5_9FLAO</name>
<feature type="chain" id="PRO_5009110955" description="Ig-like domain-containing protein" evidence="1">
    <location>
        <begin position="21"/>
        <end position="1028"/>
    </location>
</feature>
<dbReference type="KEGG" id="lul:LPB138_13585"/>
<dbReference type="EMBL" id="CP017478">
    <property type="protein sequence ID" value="AOW21648.1"/>
    <property type="molecule type" value="Genomic_DNA"/>
</dbReference>
<keyword evidence="3" id="KW-1185">Reference proteome</keyword>
<reference evidence="2 3" key="1">
    <citation type="submission" date="2016-10" db="EMBL/GenBank/DDBJ databases">
        <title>Lutibacter sp. LPB0138, isolated from marine gastropod.</title>
        <authorList>
            <person name="Kim E."/>
            <person name="Yi H."/>
        </authorList>
    </citation>
    <scope>NUCLEOTIDE SEQUENCE [LARGE SCALE GENOMIC DNA]</scope>
    <source>
        <strain evidence="2 3">LPB0138</strain>
    </source>
</reference>
<accession>A0A1D8PAN5</accession>
<dbReference type="InterPro" id="IPR026341">
    <property type="entry name" value="T9SS_type_B"/>
</dbReference>
<feature type="signal peptide" evidence="1">
    <location>
        <begin position="1"/>
        <end position="20"/>
    </location>
</feature>
<dbReference type="NCBIfam" id="TIGR04131">
    <property type="entry name" value="Bac_Flav_CTERM"/>
    <property type="match status" value="1"/>
</dbReference>